<dbReference type="Proteomes" id="UP000600101">
    <property type="component" value="Unassembled WGS sequence"/>
</dbReference>
<dbReference type="RefSeq" id="WP_186769009.1">
    <property type="nucleotide sequence ID" value="NZ_JACOMF010000002.1"/>
</dbReference>
<protein>
    <submittedName>
        <fullName evidence="1">Uncharacterized protein</fullName>
    </submittedName>
</protein>
<comment type="caution">
    <text evidence="1">The sequence shown here is derived from an EMBL/GenBank/DDBJ whole genome shotgun (WGS) entry which is preliminary data.</text>
</comment>
<organism evidence="1 2">
    <name type="scientific">Siccirubricoccus deserti</name>
    <dbReference type="NCBI Taxonomy" id="2013562"/>
    <lineage>
        <taxon>Bacteria</taxon>
        <taxon>Pseudomonadati</taxon>
        <taxon>Pseudomonadota</taxon>
        <taxon>Alphaproteobacteria</taxon>
        <taxon>Acetobacterales</taxon>
        <taxon>Roseomonadaceae</taxon>
        <taxon>Siccirubricoccus</taxon>
    </lineage>
</organism>
<dbReference type="EMBL" id="JACOMF010000002">
    <property type="protein sequence ID" value="MBC4014247.1"/>
    <property type="molecule type" value="Genomic_DNA"/>
</dbReference>
<dbReference type="AlphaFoldDB" id="A0A9X0UBP2"/>
<sequence length="99" mass="10528">MPQCLLVLHALEGVGPAARKAFFDAIFEASPEHWPLHAGATLVATGLSPAYLRDHLRRALNAEGAPELLLLVCPISGTPAWAGLPPEGEAWLREVLAEA</sequence>
<keyword evidence="2" id="KW-1185">Reference proteome</keyword>
<evidence type="ECO:0000313" key="1">
    <source>
        <dbReference type="EMBL" id="MBC4014247.1"/>
    </source>
</evidence>
<evidence type="ECO:0000313" key="2">
    <source>
        <dbReference type="Proteomes" id="UP000600101"/>
    </source>
</evidence>
<proteinExistence type="predicted"/>
<name>A0A9X0UBP2_9PROT</name>
<gene>
    <name evidence="1" type="ORF">H7965_02840</name>
</gene>
<accession>A0A9X0UBP2</accession>
<reference evidence="1" key="1">
    <citation type="submission" date="2020-08" db="EMBL/GenBank/DDBJ databases">
        <authorList>
            <person name="Hu Y."/>
            <person name="Nguyen S.V."/>
            <person name="Li F."/>
            <person name="Fanning S."/>
        </authorList>
    </citation>
    <scope>NUCLEOTIDE SEQUENCE</scope>
    <source>
        <strain evidence="1">SYSU D8009</strain>
    </source>
</reference>